<organism evidence="5 6">
    <name type="scientific">Myxozyma melibiosi</name>
    <dbReference type="NCBI Taxonomy" id="54550"/>
    <lineage>
        <taxon>Eukaryota</taxon>
        <taxon>Fungi</taxon>
        <taxon>Dikarya</taxon>
        <taxon>Ascomycota</taxon>
        <taxon>Saccharomycotina</taxon>
        <taxon>Lipomycetes</taxon>
        <taxon>Lipomycetales</taxon>
        <taxon>Lipomycetaceae</taxon>
        <taxon>Myxozyma</taxon>
    </lineage>
</organism>
<dbReference type="Proteomes" id="UP001498771">
    <property type="component" value="Unassembled WGS sequence"/>
</dbReference>
<keyword evidence="6" id="KW-1185">Reference proteome</keyword>
<dbReference type="InterPro" id="IPR045004">
    <property type="entry name" value="ECH_dom"/>
</dbReference>
<dbReference type="RefSeq" id="XP_064771401.1">
    <property type="nucleotide sequence ID" value="XM_064911845.1"/>
</dbReference>
<evidence type="ECO:0000256" key="3">
    <source>
        <dbReference type="ARBA" id="ARBA00022801"/>
    </source>
</evidence>
<gene>
    <name evidence="5" type="ORF">BZA70DRAFT_273548</name>
</gene>
<dbReference type="CDD" id="cd06558">
    <property type="entry name" value="crotonase-like"/>
    <property type="match status" value="1"/>
</dbReference>
<dbReference type="Pfam" id="PF16113">
    <property type="entry name" value="ECH_2"/>
    <property type="match status" value="1"/>
</dbReference>
<dbReference type="EMBL" id="JBBJBU010000001">
    <property type="protein sequence ID" value="KAK7208368.1"/>
    <property type="molecule type" value="Genomic_DNA"/>
</dbReference>
<evidence type="ECO:0000259" key="4">
    <source>
        <dbReference type="Pfam" id="PF16113"/>
    </source>
</evidence>
<evidence type="ECO:0000256" key="1">
    <source>
        <dbReference type="ARBA" id="ARBA00001709"/>
    </source>
</evidence>
<sequence>MLLPHARPLFRSSLRRSMPLRAKITNTAFLRMESTAAAYVPDDVLFESAALTRFIKLNRPKKLNALNLSMVEKIIPRLTAWRDTAAAVVVIKGLGGRALCAGGDVASLLDVAPEDSSAFFVDEYLLDSLIATYPKAVVAIMDGITMGGGAGLSMHTPFRIATEKTVFAMPETLIGFYPDVGAGFFLSRLDGELGTYLAMTGERLNGYDAYMAGVATHFVKSDNLQDVEARIVELSGRADMLDSPEDPLGVKKLNALLNGGIDDFQVPVPEGYEYTFGGQTGDVIDRCFSHSSLEEIMKALEADESEFAKKTLETMKLRCPLSMKVALELVRTSRNISIRDMFKRDMHLAHHFMRQGEFKKGVTYRVVEKQNGRADWAEAPSDSEIKSVYFSEELAEEYNNVYEMLDSFETGDYHEYPYHNGLPSESDVREYVLGESEDSGPYLQTKEEVIAHFELDFNGKAGVREKVDDILSRKTKVVRGDDSEILINWV</sequence>
<dbReference type="PROSITE" id="PS00166">
    <property type="entry name" value="ENOYL_COA_HYDRATASE"/>
    <property type="match status" value="1"/>
</dbReference>
<dbReference type="PANTHER" id="PTHR43176">
    <property type="entry name" value="3-HYDROXYISOBUTYRYL-COA HYDROLASE-RELATED"/>
    <property type="match status" value="1"/>
</dbReference>
<comment type="catalytic activity">
    <reaction evidence="1">
        <text>3-hydroxy-2-methylpropanoyl-CoA + H2O = 3-hydroxy-2-methylpropanoate + CoA + H(+)</text>
        <dbReference type="Rhea" id="RHEA:20888"/>
        <dbReference type="ChEBI" id="CHEBI:11805"/>
        <dbReference type="ChEBI" id="CHEBI:15377"/>
        <dbReference type="ChEBI" id="CHEBI:15378"/>
        <dbReference type="ChEBI" id="CHEBI:57287"/>
        <dbReference type="ChEBI" id="CHEBI:57340"/>
        <dbReference type="EC" id="3.1.2.4"/>
    </reaction>
</comment>
<dbReference type="EC" id="3.1.2.4" evidence="2"/>
<evidence type="ECO:0000313" key="6">
    <source>
        <dbReference type="Proteomes" id="UP001498771"/>
    </source>
</evidence>
<dbReference type="Gene3D" id="3.90.226.10">
    <property type="entry name" value="2-enoyl-CoA Hydratase, Chain A, domain 1"/>
    <property type="match status" value="1"/>
</dbReference>
<accession>A0ABR1FFW5</accession>
<dbReference type="InterPro" id="IPR032259">
    <property type="entry name" value="HIBYL-CoA-H"/>
</dbReference>
<dbReference type="InterPro" id="IPR018376">
    <property type="entry name" value="Enoyl-CoA_hyd/isom_CS"/>
</dbReference>
<dbReference type="NCBIfam" id="NF004127">
    <property type="entry name" value="PRK05617.1"/>
    <property type="match status" value="1"/>
</dbReference>
<reference evidence="5 6" key="1">
    <citation type="submission" date="2024-03" db="EMBL/GenBank/DDBJ databases">
        <title>Genome-scale model development and genomic sequencing of the oleaginous clade Lipomyces.</title>
        <authorList>
            <consortium name="Lawrence Berkeley National Laboratory"/>
            <person name="Czajka J.J."/>
            <person name="Han Y."/>
            <person name="Kim J."/>
            <person name="Mondo S.J."/>
            <person name="Hofstad B.A."/>
            <person name="Robles A."/>
            <person name="Haridas S."/>
            <person name="Riley R."/>
            <person name="LaButti K."/>
            <person name="Pangilinan J."/>
            <person name="Andreopoulos W."/>
            <person name="Lipzen A."/>
            <person name="Yan J."/>
            <person name="Wang M."/>
            <person name="Ng V."/>
            <person name="Grigoriev I.V."/>
            <person name="Spatafora J.W."/>
            <person name="Magnuson J.K."/>
            <person name="Baker S.E."/>
            <person name="Pomraning K.R."/>
        </authorList>
    </citation>
    <scope>NUCLEOTIDE SEQUENCE [LARGE SCALE GENOMIC DNA]</scope>
    <source>
        <strain evidence="5 6">Phaff 52-87</strain>
    </source>
</reference>
<proteinExistence type="predicted"/>
<dbReference type="GO" id="GO:0016787">
    <property type="term" value="F:hydrolase activity"/>
    <property type="evidence" value="ECO:0007669"/>
    <property type="project" value="UniProtKB-KW"/>
</dbReference>
<dbReference type="PANTHER" id="PTHR43176:SF3">
    <property type="entry name" value="3-HYDROXYISOBUTYRYL-COA HYDROLASE, MITOCHONDRIAL"/>
    <property type="match status" value="1"/>
</dbReference>
<protein>
    <recommendedName>
        <fullName evidence="2">3-hydroxyisobutyryl-CoA hydrolase</fullName>
        <ecNumber evidence="2">3.1.2.4</ecNumber>
    </recommendedName>
</protein>
<name>A0ABR1FFW5_9ASCO</name>
<dbReference type="GeneID" id="90037357"/>
<comment type="caution">
    <text evidence="5">The sequence shown here is derived from an EMBL/GenBank/DDBJ whole genome shotgun (WGS) entry which is preliminary data.</text>
</comment>
<dbReference type="SUPFAM" id="SSF52096">
    <property type="entry name" value="ClpP/crotonase"/>
    <property type="match status" value="1"/>
</dbReference>
<dbReference type="InterPro" id="IPR029045">
    <property type="entry name" value="ClpP/crotonase-like_dom_sf"/>
</dbReference>
<evidence type="ECO:0000313" key="5">
    <source>
        <dbReference type="EMBL" id="KAK7208368.1"/>
    </source>
</evidence>
<feature type="domain" description="Enoyl-CoA hydratase/isomerase" evidence="4">
    <location>
        <begin position="53"/>
        <end position="377"/>
    </location>
</feature>
<keyword evidence="3 5" id="KW-0378">Hydrolase</keyword>
<evidence type="ECO:0000256" key="2">
    <source>
        <dbReference type="ARBA" id="ARBA00011915"/>
    </source>
</evidence>